<accession>A0ABP8TFP1</accession>
<reference evidence="3" key="1">
    <citation type="journal article" date="2019" name="Int. J. Syst. Evol. Microbiol.">
        <title>The Global Catalogue of Microorganisms (GCM) 10K type strain sequencing project: providing services to taxonomists for standard genome sequencing and annotation.</title>
        <authorList>
            <consortium name="The Broad Institute Genomics Platform"/>
            <consortium name="The Broad Institute Genome Sequencing Center for Infectious Disease"/>
            <person name="Wu L."/>
            <person name="Ma J."/>
        </authorList>
    </citation>
    <scope>NUCLEOTIDE SEQUENCE [LARGE SCALE GENOMIC DNA]</scope>
    <source>
        <strain evidence="3">JCM 17938</strain>
    </source>
</reference>
<keyword evidence="1" id="KW-0812">Transmembrane</keyword>
<keyword evidence="1" id="KW-0472">Membrane</keyword>
<dbReference type="EMBL" id="BAABHJ010000005">
    <property type="protein sequence ID" value="GAA4607105.1"/>
    <property type="molecule type" value="Genomic_DNA"/>
</dbReference>
<evidence type="ECO:0000313" key="2">
    <source>
        <dbReference type="EMBL" id="GAA4607105.1"/>
    </source>
</evidence>
<proteinExistence type="predicted"/>
<keyword evidence="1" id="KW-1133">Transmembrane helix</keyword>
<dbReference type="Proteomes" id="UP001500212">
    <property type="component" value="Unassembled WGS sequence"/>
</dbReference>
<name>A0ABP8TFP1_9ACTN</name>
<feature type="transmembrane region" description="Helical" evidence="1">
    <location>
        <begin position="62"/>
        <end position="79"/>
    </location>
</feature>
<keyword evidence="3" id="KW-1185">Reference proteome</keyword>
<protein>
    <submittedName>
        <fullName evidence="2">Uncharacterized protein</fullName>
    </submittedName>
</protein>
<comment type="caution">
    <text evidence="2">The sequence shown here is derived from an EMBL/GenBank/DDBJ whole genome shotgun (WGS) entry which is preliminary data.</text>
</comment>
<evidence type="ECO:0000256" key="1">
    <source>
        <dbReference type="SAM" id="Phobius"/>
    </source>
</evidence>
<organism evidence="2 3">
    <name type="scientific">Actinoallomurus liliacearum</name>
    <dbReference type="NCBI Taxonomy" id="1080073"/>
    <lineage>
        <taxon>Bacteria</taxon>
        <taxon>Bacillati</taxon>
        <taxon>Actinomycetota</taxon>
        <taxon>Actinomycetes</taxon>
        <taxon>Streptosporangiales</taxon>
        <taxon>Thermomonosporaceae</taxon>
        <taxon>Actinoallomurus</taxon>
    </lineage>
</organism>
<sequence>MRADREHVGIAIEHQHIGSSVMERDVRQAEVDARGHLPGSRCGGLERVGEQTRDAVMPRSRGAAIMALLLTGSLSLLLTS</sequence>
<gene>
    <name evidence="2" type="ORF">GCM10023195_26600</name>
</gene>
<evidence type="ECO:0000313" key="3">
    <source>
        <dbReference type="Proteomes" id="UP001500212"/>
    </source>
</evidence>